<dbReference type="GO" id="GO:0004748">
    <property type="term" value="F:ribonucleoside-diphosphate reductase activity, thioredoxin disulfide as acceptor"/>
    <property type="evidence" value="ECO:0007669"/>
    <property type="project" value="UniProtKB-EC"/>
</dbReference>
<dbReference type="CDD" id="cd01679">
    <property type="entry name" value="RNR_I"/>
    <property type="match status" value="1"/>
</dbReference>
<dbReference type="PROSITE" id="PS00089">
    <property type="entry name" value="RIBORED_LARGE"/>
    <property type="match status" value="1"/>
</dbReference>
<dbReference type="Pfam" id="PF02867">
    <property type="entry name" value="Ribonuc_red_lgC"/>
    <property type="match status" value="1"/>
</dbReference>
<dbReference type="Pfam" id="PF00317">
    <property type="entry name" value="Ribonuc_red_lgN"/>
    <property type="match status" value="1"/>
</dbReference>
<dbReference type="Gene3D" id="3.20.70.20">
    <property type="match status" value="1"/>
</dbReference>
<dbReference type="SUPFAM" id="SSF48168">
    <property type="entry name" value="R1 subunit of ribonucleotide reductase, N-terminal domain"/>
    <property type="match status" value="1"/>
</dbReference>
<feature type="domain" description="ATP-cone" evidence="8">
    <location>
        <begin position="9"/>
        <end position="116"/>
    </location>
</feature>
<dbReference type="GO" id="GO:0005524">
    <property type="term" value="F:ATP binding"/>
    <property type="evidence" value="ECO:0007669"/>
    <property type="project" value="UniProtKB-KW"/>
</dbReference>
<dbReference type="SUPFAM" id="SSF52833">
    <property type="entry name" value="Thioredoxin-like"/>
    <property type="match status" value="1"/>
</dbReference>
<dbReference type="UniPathway" id="UPA00326"/>
<dbReference type="EC" id="1.17.4.1" evidence="2"/>
<dbReference type="SUPFAM" id="SSF51998">
    <property type="entry name" value="PFL-like glycyl radical enzymes"/>
    <property type="match status" value="2"/>
</dbReference>
<dbReference type="PANTHER" id="PTHR11573:SF6">
    <property type="entry name" value="RIBONUCLEOSIDE-DIPHOSPHATE REDUCTASE LARGE SUBUNIT"/>
    <property type="match status" value="1"/>
</dbReference>
<dbReference type="Gene3D" id="3.40.30.10">
    <property type="entry name" value="Glutaredoxin"/>
    <property type="match status" value="1"/>
</dbReference>
<dbReference type="AlphaFoldDB" id="A0A6C0BSG0"/>
<comment type="similarity">
    <text evidence="1">Belongs to the ribonucleoside diphosphate reductase large chain family.</text>
</comment>
<reference evidence="9" key="1">
    <citation type="journal article" date="2020" name="Nature">
        <title>Giant virus diversity and host interactions through global metagenomics.</title>
        <authorList>
            <person name="Schulz F."/>
            <person name="Roux S."/>
            <person name="Paez-Espino D."/>
            <person name="Jungbluth S."/>
            <person name="Walsh D.A."/>
            <person name="Denef V.J."/>
            <person name="McMahon K.D."/>
            <person name="Konstantinidis K.T."/>
            <person name="Eloe-Fadrosh E.A."/>
            <person name="Kyrpides N.C."/>
            <person name="Woyke T."/>
        </authorList>
    </citation>
    <scope>NUCLEOTIDE SEQUENCE</scope>
    <source>
        <strain evidence="9">GVMAG-M-3300018416-45</strain>
    </source>
</reference>
<dbReference type="InterPro" id="IPR013509">
    <property type="entry name" value="RNR_lsu_N"/>
</dbReference>
<proteinExistence type="inferred from homology"/>
<sequence>MIHIMENQLKVKSRNGRVTEWSDDKLYHCLQSICNNIDIYHSDTEYIDHWGLMDSIELPIKTIVDYVKKQLPDVTSKREVIDIVTDYCSSMTTTDTKYGHLSSRIIHRCHHKETLSSFVETTKILWNCAGKHVISESYYNNVMYHSYKLDEIIDHNRDNLIDYFGFKTLERAYLLKVNGKIVERIQHLWMRVAVGLHKRDMKKIKQTYTLLSLKYFIHATPTLFNIGTPNPQMSSCYLVSLEDDSISGIFNTLSECASISKWAGGIGLHIHNIRGAGTEIKGTNGTSNGIVPMLRVFNATARYVDQGGGRRNGSIAIYMEPWHSDIYELIDMKRNQGDDELRARDLFYALWVPDLFMERVENNDEWSLFSPDTAPDLSELYGYKFNELYKQYEDEGRAIRKVNARELWLKILDSQMETGTPYILYKDAANIKSNQQNLGTIKSSNLCTEIMEYSSKDETAVCNLSSISLPNFVRNTSFDGVPIVYTKEQCIWCERLKVLFKRRNVSFEEICVTDENIKTIKSQLGITTFPRIYLDGVEIGGYSECESYIYPVFDFEKLSEVVEVVVCNLNHIIDDNLYPTIKSKRSNLLHRPIGIGIQGLADVFLLMDLPFDSDEANILNVKIAATIYYTALDMSCTLSENRGSIIESLLKTETIETLFRNPNDPLSTSYILNDDVKRTNLINVCRPTLAEFTAALQGNPPGAYATFAGCPASNGMLQFDMWGVTPDDRYDWASLKTRIKKYGIRNSLLVAPMPTASTSQILGNNECFEPFTSNIYTRRTLSGEYIMVNKHLVDEMSAYGLWCDEMKDSIIKHNGSIQHIQTIPKNVRDKYKTVWELSMKKIILMSASRGPYICQSQSLNLWMASPTYRTLTSMHFYAWHSGLKTGLYYLRRKPRHQVQQFTIAPENDKEDTCEMCSA</sequence>
<dbReference type="InterPro" id="IPR036249">
    <property type="entry name" value="Thioredoxin-like_sf"/>
</dbReference>
<evidence type="ECO:0000256" key="4">
    <source>
        <dbReference type="ARBA" id="ARBA00022741"/>
    </source>
</evidence>
<dbReference type="InterPro" id="IPR013346">
    <property type="entry name" value="NrdE_NrdA_C"/>
</dbReference>
<dbReference type="PRINTS" id="PR01183">
    <property type="entry name" value="RIBORDTASEM1"/>
</dbReference>
<protein>
    <recommendedName>
        <fullName evidence="2">ribonucleoside-diphosphate reductase</fullName>
        <ecNumber evidence="2">1.17.4.1</ecNumber>
    </recommendedName>
</protein>
<dbReference type="EMBL" id="MN739226">
    <property type="protein sequence ID" value="QHS94564.1"/>
    <property type="molecule type" value="Genomic_DNA"/>
</dbReference>
<evidence type="ECO:0000256" key="1">
    <source>
        <dbReference type="ARBA" id="ARBA00010406"/>
    </source>
</evidence>
<dbReference type="InterPro" id="IPR000788">
    <property type="entry name" value="RNR_lg_C"/>
</dbReference>
<dbReference type="PROSITE" id="PS51354">
    <property type="entry name" value="GLUTAREDOXIN_2"/>
    <property type="match status" value="1"/>
</dbReference>
<evidence type="ECO:0000259" key="8">
    <source>
        <dbReference type="PROSITE" id="PS51161"/>
    </source>
</evidence>
<keyword evidence="4" id="KW-0547">Nucleotide-binding</keyword>
<evidence type="ECO:0000256" key="6">
    <source>
        <dbReference type="ARBA" id="ARBA00023002"/>
    </source>
</evidence>
<dbReference type="GO" id="GO:0009263">
    <property type="term" value="P:deoxyribonucleotide biosynthetic process"/>
    <property type="evidence" value="ECO:0007669"/>
    <property type="project" value="UniProtKB-KW"/>
</dbReference>
<evidence type="ECO:0000256" key="7">
    <source>
        <dbReference type="ARBA" id="ARBA00023116"/>
    </source>
</evidence>
<keyword evidence="6" id="KW-0560">Oxidoreductase</keyword>
<evidence type="ECO:0000256" key="5">
    <source>
        <dbReference type="ARBA" id="ARBA00022840"/>
    </source>
</evidence>
<dbReference type="GO" id="GO:0005971">
    <property type="term" value="C:ribonucleoside-diphosphate reductase complex"/>
    <property type="evidence" value="ECO:0007669"/>
    <property type="project" value="TreeGrafter"/>
</dbReference>
<evidence type="ECO:0000256" key="3">
    <source>
        <dbReference type="ARBA" id="ARBA00022533"/>
    </source>
</evidence>
<organism evidence="9">
    <name type="scientific">viral metagenome</name>
    <dbReference type="NCBI Taxonomy" id="1070528"/>
    <lineage>
        <taxon>unclassified sequences</taxon>
        <taxon>metagenomes</taxon>
        <taxon>organismal metagenomes</taxon>
    </lineage>
</organism>
<dbReference type="PROSITE" id="PS51161">
    <property type="entry name" value="ATP_CONE"/>
    <property type="match status" value="1"/>
</dbReference>
<dbReference type="PANTHER" id="PTHR11573">
    <property type="entry name" value="RIBONUCLEOSIDE-DIPHOSPHATE REDUCTASE LARGE CHAIN"/>
    <property type="match status" value="1"/>
</dbReference>
<evidence type="ECO:0000313" key="9">
    <source>
        <dbReference type="EMBL" id="QHS94564.1"/>
    </source>
</evidence>
<keyword evidence="5" id="KW-0067">ATP-binding</keyword>
<keyword evidence="3" id="KW-0021">Allosteric enzyme</keyword>
<dbReference type="InterPro" id="IPR039718">
    <property type="entry name" value="Rrm1"/>
</dbReference>
<dbReference type="InterPro" id="IPR005144">
    <property type="entry name" value="ATP-cone_dom"/>
</dbReference>
<accession>A0A6C0BSG0</accession>
<evidence type="ECO:0000256" key="2">
    <source>
        <dbReference type="ARBA" id="ARBA00012274"/>
    </source>
</evidence>
<dbReference type="NCBIfam" id="TIGR02506">
    <property type="entry name" value="NrdE_NrdA"/>
    <property type="match status" value="1"/>
</dbReference>
<keyword evidence="7" id="KW-0215">Deoxyribonucleotide synthesis</keyword>
<name>A0A6C0BSG0_9ZZZZ</name>
<dbReference type="InterPro" id="IPR008926">
    <property type="entry name" value="RNR_R1-su_N"/>
</dbReference>